<dbReference type="OrthoDB" id="9778690at2"/>
<dbReference type="Pfam" id="PF08990">
    <property type="entry name" value="Docking"/>
    <property type="match status" value="1"/>
</dbReference>
<dbReference type="GO" id="GO:0006633">
    <property type="term" value="P:fatty acid biosynthetic process"/>
    <property type="evidence" value="ECO:0007669"/>
    <property type="project" value="InterPro"/>
</dbReference>
<dbReference type="InterPro" id="IPR009081">
    <property type="entry name" value="PP-bd_ACP"/>
</dbReference>
<feature type="region of interest" description="C-terminal hotdog fold" evidence="9">
    <location>
        <begin position="1038"/>
        <end position="1171"/>
    </location>
</feature>
<dbReference type="PANTHER" id="PTHR43775">
    <property type="entry name" value="FATTY ACID SYNTHASE"/>
    <property type="match status" value="1"/>
</dbReference>
<dbReference type="EMBL" id="CP020569">
    <property type="protein sequence ID" value="ARF53621.1"/>
    <property type="molecule type" value="Genomic_DNA"/>
</dbReference>
<evidence type="ECO:0000256" key="6">
    <source>
        <dbReference type="ARBA" id="ARBA00023194"/>
    </source>
</evidence>
<dbReference type="GO" id="GO:0033068">
    <property type="term" value="P:macrolide biosynthetic process"/>
    <property type="evidence" value="ECO:0007669"/>
    <property type="project" value="UniProtKB-ARBA"/>
</dbReference>
<feature type="domain" description="Carrier" evidence="10">
    <location>
        <begin position="1656"/>
        <end position="1731"/>
    </location>
</feature>
<dbReference type="PANTHER" id="PTHR43775:SF51">
    <property type="entry name" value="INACTIVE PHENOLPHTHIOCEROL SYNTHESIS POLYKETIDE SYNTHASE TYPE I PKS1-RELATED"/>
    <property type="match status" value="1"/>
</dbReference>
<dbReference type="Pfam" id="PF00550">
    <property type="entry name" value="PP-binding"/>
    <property type="match status" value="1"/>
</dbReference>
<dbReference type="InterPro" id="IPR020807">
    <property type="entry name" value="PKS_DH"/>
</dbReference>
<dbReference type="STRING" id="553510.B1H19_05005"/>
<dbReference type="Pfam" id="PF00975">
    <property type="entry name" value="Thioesterase"/>
    <property type="match status" value="1"/>
</dbReference>
<evidence type="ECO:0000256" key="2">
    <source>
        <dbReference type="ARBA" id="ARBA00004792"/>
    </source>
</evidence>
<dbReference type="InterPro" id="IPR013968">
    <property type="entry name" value="PKS_KR"/>
</dbReference>
<dbReference type="FunFam" id="3.40.366.10:FF:000002">
    <property type="entry name" value="Probable polyketide synthase 2"/>
    <property type="match status" value="1"/>
</dbReference>
<dbReference type="Proteomes" id="UP000192726">
    <property type="component" value="Chromosome"/>
</dbReference>
<dbReference type="InterPro" id="IPR032821">
    <property type="entry name" value="PKS_assoc"/>
</dbReference>
<evidence type="ECO:0000256" key="4">
    <source>
        <dbReference type="ARBA" id="ARBA00022553"/>
    </source>
</evidence>
<dbReference type="FunFam" id="1.10.1200.10:FF:000007">
    <property type="entry name" value="Probable polyketide synthase pks17"/>
    <property type="match status" value="1"/>
</dbReference>
<dbReference type="SUPFAM" id="SSF55048">
    <property type="entry name" value="Probable ACP-binding domain of malonyl-CoA ACP transacylase"/>
    <property type="match status" value="1"/>
</dbReference>
<dbReference type="SUPFAM" id="SSF53901">
    <property type="entry name" value="Thiolase-like"/>
    <property type="match status" value="1"/>
</dbReference>
<dbReference type="InterPro" id="IPR049900">
    <property type="entry name" value="PKS_mFAS_DH"/>
</dbReference>
<feature type="active site" description="Proton donor; for dehydratase activity" evidence="9">
    <location>
        <position position="1094"/>
    </location>
</feature>
<dbReference type="KEGG" id="sgv:B1H19_05005"/>
<feature type="domain" description="Ketosynthase family 3 (KS3)" evidence="11">
    <location>
        <begin position="33"/>
        <end position="455"/>
    </location>
</feature>
<comment type="cofactor">
    <cofactor evidence="1">
        <name>pantetheine 4'-phosphate</name>
        <dbReference type="ChEBI" id="CHEBI:47942"/>
    </cofactor>
</comment>
<comment type="pathway">
    <text evidence="2">Antibiotic biosynthesis.</text>
</comment>
<feature type="region of interest" description="N-terminal hotdog fold" evidence="9">
    <location>
        <begin position="902"/>
        <end position="1026"/>
    </location>
</feature>
<dbReference type="PROSITE" id="PS00606">
    <property type="entry name" value="KS3_1"/>
    <property type="match status" value="1"/>
</dbReference>
<dbReference type="InterPro" id="IPR015083">
    <property type="entry name" value="NorB/c/GfsB-D-like_docking"/>
</dbReference>
<accession>A0A1V0TL06</accession>
<evidence type="ECO:0000259" key="11">
    <source>
        <dbReference type="PROSITE" id="PS52004"/>
    </source>
</evidence>
<dbReference type="InterPro" id="IPR014030">
    <property type="entry name" value="Ketoacyl_synth_N"/>
</dbReference>
<dbReference type="InterPro" id="IPR042104">
    <property type="entry name" value="PKS_dehydratase_sf"/>
</dbReference>
<name>A0A1V0TL06_9ACTN</name>
<gene>
    <name evidence="13" type="ORF">B1H19_05005</name>
</gene>
<dbReference type="Pfam" id="PF21089">
    <property type="entry name" value="PKS_DH_N"/>
    <property type="match status" value="1"/>
</dbReference>
<organism evidence="13 14">
    <name type="scientific">Streptomyces gilvosporeus</name>
    <dbReference type="NCBI Taxonomy" id="553510"/>
    <lineage>
        <taxon>Bacteria</taxon>
        <taxon>Bacillati</taxon>
        <taxon>Actinomycetota</taxon>
        <taxon>Actinomycetes</taxon>
        <taxon>Kitasatosporales</taxon>
        <taxon>Streptomycetaceae</taxon>
        <taxon>Streptomyces</taxon>
    </lineage>
</organism>
<dbReference type="InterPro" id="IPR014043">
    <property type="entry name" value="Acyl_transferase_dom"/>
</dbReference>
<dbReference type="InterPro" id="IPR001227">
    <property type="entry name" value="Ac_transferase_dom_sf"/>
</dbReference>
<dbReference type="Pfam" id="PF16197">
    <property type="entry name" value="KAsynt_C_assoc"/>
    <property type="match status" value="1"/>
</dbReference>
<dbReference type="InterPro" id="IPR036291">
    <property type="entry name" value="NAD(P)-bd_dom_sf"/>
</dbReference>
<protein>
    <submittedName>
        <fullName evidence="13">Polyketide synthase</fullName>
    </submittedName>
</protein>
<dbReference type="Pfam" id="PF08659">
    <property type="entry name" value="KR"/>
    <property type="match status" value="1"/>
</dbReference>
<dbReference type="InterPro" id="IPR029058">
    <property type="entry name" value="AB_hydrolase_fold"/>
</dbReference>
<dbReference type="Gene3D" id="1.10.1200.10">
    <property type="entry name" value="ACP-like"/>
    <property type="match status" value="1"/>
</dbReference>
<dbReference type="SMART" id="SM00827">
    <property type="entry name" value="PKS_AT"/>
    <property type="match status" value="1"/>
</dbReference>
<dbReference type="SMART" id="SM00824">
    <property type="entry name" value="PKS_TE"/>
    <property type="match status" value="1"/>
</dbReference>
<dbReference type="PROSITE" id="PS52019">
    <property type="entry name" value="PKS_MFAS_DH"/>
    <property type="match status" value="1"/>
</dbReference>
<dbReference type="InterPro" id="IPR020841">
    <property type="entry name" value="PKS_Beta-ketoAc_synthase_dom"/>
</dbReference>
<dbReference type="InterPro" id="IPR016036">
    <property type="entry name" value="Malonyl_transacylase_ACP-bd"/>
</dbReference>
<proteinExistence type="predicted"/>
<dbReference type="InterPro" id="IPR055123">
    <property type="entry name" value="SpnB-like_Rossmann"/>
</dbReference>
<dbReference type="GO" id="GO:0004312">
    <property type="term" value="F:fatty acid synthase activity"/>
    <property type="evidence" value="ECO:0007669"/>
    <property type="project" value="TreeGrafter"/>
</dbReference>
<dbReference type="InterPro" id="IPR006162">
    <property type="entry name" value="Ppantetheine_attach_site"/>
</dbReference>
<dbReference type="SMART" id="SM00826">
    <property type="entry name" value="PKS_DH"/>
    <property type="match status" value="1"/>
</dbReference>
<evidence type="ECO:0000313" key="14">
    <source>
        <dbReference type="Proteomes" id="UP000192726"/>
    </source>
</evidence>
<feature type="active site" description="Proton acceptor; for dehydratase activity" evidence="9">
    <location>
        <position position="934"/>
    </location>
</feature>
<dbReference type="GO" id="GO:0004315">
    <property type="term" value="F:3-oxoacyl-[acyl-carrier-protein] synthase activity"/>
    <property type="evidence" value="ECO:0007669"/>
    <property type="project" value="InterPro"/>
</dbReference>
<dbReference type="InterPro" id="IPR014031">
    <property type="entry name" value="Ketoacyl_synth_C"/>
</dbReference>
<dbReference type="Pfam" id="PF00698">
    <property type="entry name" value="Acyl_transf_1"/>
    <property type="match status" value="1"/>
</dbReference>
<dbReference type="Pfam" id="PF22953">
    <property type="entry name" value="SpnB_Rossmann"/>
    <property type="match status" value="1"/>
</dbReference>
<keyword evidence="7" id="KW-0511">Multifunctional enzyme</keyword>
<keyword evidence="14" id="KW-1185">Reference proteome</keyword>
<dbReference type="SUPFAM" id="SSF52151">
    <property type="entry name" value="FabD/lysophospholipase-like"/>
    <property type="match status" value="1"/>
</dbReference>
<evidence type="ECO:0000256" key="9">
    <source>
        <dbReference type="PROSITE-ProRule" id="PRU01363"/>
    </source>
</evidence>
<keyword evidence="8" id="KW-0012">Acyltransferase</keyword>
<dbReference type="CDD" id="cd00833">
    <property type="entry name" value="PKS"/>
    <property type="match status" value="1"/>
</dbReference>
<dbReference type="Gene3D" id="3.40.50.1820">
    <property type="entry name" value="alpha/beta hydrolase"/>
    <property type="match status" value="1"/>
</dbReference>
<evidence type="ECO:0000313" key="13">
    <source>
        <dbReference type="EMBL" id="ARF53621.1"/>
    </source>
</evidence>
<dbReference type="SMART" id="SM00823">
    <property type="entry name" value="PKS_PP"/>
    <property type="match status" value="1"/>
</dbReference>
<evidence type="ECO:0000259" key="12">
    <source>
        <dbReference type="PROSITE" id="PS52019"/>
    </source>
</evidence>
<dbReference type="InterPro" id="IPR049552">
    <property type="entry name" value="PKS_DH_N"/>
</dbReference>
<evidence type="ECO:0000256" key="8">
    <source>
        <dbReference type="ARBA" id="ARBA00023315"/>
    </source>
</evidence>
<dbReference type="CDD" id="cd08956">
    <property type="entry name" value="KR_3_FAS_SDR_x"/>
    <property type="match status" value="1"/>
</dbReference>
<dbReference type="RefSeq" id="WP_083103411.1">
    <property type="nucleotide sequence ID" value="NZ_CP020569.1"/>
</dbReference>
<keyword evidence="4" id="KW-0597">Phosphoprotein</keyword>
<dbReference type="InterPro" id="IPR018201">
    <property type="entry name" value="Ketoacyl_synth_AS"/>
</dbReference>
<dbReference type="InterPro" id="IPR050091">
    <property type="entry name" value="PKS_NRPS_Biosynth_Enz"/>
</dbReference>
<evidence type="ECO:0000256" key="5">
    <source>
        <dbReference type="ARBA" id="ARBA00022679"/>
    </source>
</evidence>
<keyword evidence="3" id="KW-0596">Phosphopantetheine</keyword>
<dbReference type="InterPro" id="IPR057326">
    <property type="entry name" value="KR_dom"/>
</dbReference>
<sequence>MPNDKKLVDYLKWVTNDLHQTRQRLREVESAKQEPIAIVGMSCRLPGGVRSPEEFWQLLKDGRDGISPFPTDRGWDLDTLAGEGSGSSATAEGGFIDAASFDAGFFGISPREAVTMDPQQRILLESSWEALERAGIDPVSLRGTETGVFVGTSGIDYVNTVMNSREDIEGHGSTGLIASILSGRVSYTFGLEGPAVTVDTACSSSLVSLHLAAQALRSGECSLALAGGVTAISTPMSFVGFSRQGGLAPDGRCKAFSDTADGTAWSEGVGVLVVERLSDARRNGHPVLAVVRGSAVNQDGASNGLTAPSGPSQQRVIRQALAAAGLSASDVDVVEAHGTGTALGDPIEAQALLATYGQDRDPERPLLLGSVKSNLGHTQAAAGAAGLIKMILAMRHGVLPKTLHVEAPSSHVDWSSGALELLTESQEWPKADRPWRAGVSSFAISGTNAHIILEQPPAIEETEDEEGPRTSPSAVPWLVSAKSEEALAAQLDRISALTDRSPLDLGLSLATTRAHLEHRAVLLSEGGETVEVARGHAEHTAGKLAVLFSGQGAQRVGMGRELYGRFPVFAEALDEVLGHFEAGLREVMFGEAEGLDETGFTQPALFAVEVALFRLAESLGVRPDFVAGHSIGEIVAAHVSGVFSLADACALVAARARLMQALPVGGAMVAVQAAESEVAGRLVDGVSLAAVNGPESVVIAGVETEVLRIADEFAAQGRRTRRLPVSHAFHSPLMDPMLEDFRRVAEGLSYEAPQIPIVSNVTGEPATEEQVSSPGYWVRHVRETVRFADSVRALEAEGIGAFLELGPDGVLTAMAQHVLDGADDRVAVSALRKDRSEETALLTALAQLHVAGIGVDWSGIFAGTGARRVDLPTYPFQHERFWPRPAAPSGDVAGAGLLSAEHPLLGATLTLADSGEVVLTGRLSLQAYPWLTDHTMRGSILFPATGFLELAMRAADQVGCDRVDEFVLMTPLVLAAETGTQVQVLVGPADEKGSRSVSVYSRPDGNPGLPWTQHAGGTLTSGERIVDFGSTVWPPQDAEAVDLEGFYDPTGYGPAFQGLRSVWQSEDGAYVEVALPDQVADDAGAFGLHPVLLDAVLQSRRMAGIGAAGDTFLPFAWRGVSLHAGGASVLRARMIKTGDDTVSIVAVDAEGAPVLSVEELVLRAQLPDAEAPLTARRGAGRDALLSVEWVSGPEVSPAEVRCVSLGADVLGVGASVASLADLSGDEDFVVVPVSGVGDDVPAAALELTSRALGLLQEWAGREGSGGSRLVFVTRNAVSADAGEPVRDVAGAAVWGLVRSAQSENPGRIALVDLDAGSGDLVEVLAGLPGLLVGGDAQFVVRDGAVRVGRLAELAESVESAESVDGVGVSPRAWDADGTVLITGGTGGLGRELARHLVAERGVRHLLLVSRSGPEAPGVSGLSDELAAYGAEIDVRACDVADRAAVETVVRAVDAAHPLTAVIHTAGVLDDGVIASLTPERLSTVLRPKVDAAWNLHEATKNLDLAAFVLYSSISGVLGSLGQGNYAAGNVFLDALAGHRVGLGLPAQSLAWGAWTQGGGMTATLSDADMQRMASYGTAPLSPERGLALFDAATAGSATHLVAVGRVSGPVRAQGPVPSMLRGLVKGARRTAVNTTGETAVSLVDRLRAARPDERTQLMTDVVRSEAAAVLGHASAKNVDARREFYELGFDSLTSVELRNRLSTLTGLRLSATVVFDSKTPTDLAARLYADLAAQSALDGSASQAGFLPVAAPETDSLERMFLDALDSGKVPEAQRMLSALGALRPSFENTAELEDLPLPATLADGPGTPRLICVSTPTANGGVHEYARLAASFRGERHVSALPLVGFDTGERLPASAETAVRVIAESALRASDGNPFVLVGHSSAGAFAYLAAALLENTWGIRPEAVVLLDTLSLRHEQNESIDYAGLMRRHFMVDEVSPVRMTNSRLSAMARWMGMLNQLEVRHTTVPVLIVRATKETFGIGTDTGIYGEDDGSPVDVRSVDADHFSMVRDDAPETARIVKEWLDSLGNA</sequence>
<dbReference type="InterPro" id="IPR036736">
    <property type="entry name" value="ACP-like_sf"/>
</dbReference>
<dbReference type="PROSITE" id="PS52004">
    <property type="entry name" value="KS3_2"/>
    <property type="match status" value="1"/>
</dbReference>
<dbReference type="Gene3D" id="3.40.50.720">
    <property type="entry name" value="NAD(P)-binding Rossmann-like Domain"/>
    <property type="match status" value="1"/>
</dbReference>
<dbReference type="PROSITE" id="PS00012">
    <property type="entry name" value="PHOSPHOPANTETHEINE"/>
    <property type="match status" value="1"/>
</dbReference>
<dbReference type="SUPFAM" id="SSF51735">
    <property type="entry name" value="NAD(P)-binding Rossmann-fold domains"/>
    <property type="match status" value="2"/>
</dbReference>
<keyword evidence="6" id="KW-0045">Antibiotic biosynthesis</keyword>
<dbReference type="GO" id="GO:0031177">
    <property type="term" value="F:phosphopantetheine binding"/>
    <property type="evidence" value="ECO:0007669"/>
    <property type="project" value="InterPro"/>
</dbReference>
<dbReference type="FunFam" id="3.40.47.10:FF:000019">
    <property type="entry name" value="Polyketide synthase type I"/>
    <property type="match status" value="1"/>
</dbReference>
<feature type="domain" description="PKS/mFAS DH" evidence="12">
    <location>
        <begin position="902"/>
        <end position="1171"/>
    </location>
</feature>
<dbReference type="Pfam" id="PF00109">
    <property type="entry name" value="ketoacyl-synt"/>
    <property type="match status" value="1"/>
</dbReference>
<dbReference type="Gene3D" id="3.10.129.110">
    <property type="entry name" value="Polyketide synthase dehydratase"/>
    <property type="match status" value="1"/>
</dbReference>
<reference evidence="13 14" key="1">
    <citation type="submission" date="2017-04" db="EMBL/GenBank/DDBJ databases">
        <title>Complete Genome Sequence of Streptomyces gilvosporeus F607, a Capable Producer of Natamycin.</title>
        <authorList>
            <person name="Zong G."/>
            <person name="Zhong C."/>
            <person name="Fu J."/>
            <person name="Qin R."/>
            <person name="Cao G."/>
        </authorList>
    </citation>
    <scope>NUCLEOTIDE SEQUENCE [LARGE SCALE GENOMIC DNA]</scope>
    <source>
        <strain evidence="13 14">F607</strain>
    </source>
</reference>
<dbReference type="InterPro" id="IPR020802">
    <property type="entry name" value="TesA-like"/>
</dbReference>
<keyword evidence="5" id="KW-0808">Transferase</keyword>
<dbReference type="Pfam" id="PF14765">
    <property type="entry name" value="PS-DH"/>
    <property type="match status" value="1"/>
</dbReference>
<dbReference type="Gene3D" id="3.40.366.10">
    <property type="entry name" value="Malonyl-Coenzyme A Acyl Carrier Protein, domain 2"/>
    <property type="match status" value="1"/>
</dbReference>
<evidence type="ECO:0000256" key="1">
    <source>
        <dbReference type="ARBA" id="ARBA00001957"/>
    </source>
</evidence>
<dbReference type="SMART" id="SM00822">
    <property type="entry name" value="PKS_KR"/>
    <property type="match status" value="1"/>
</dbReference>
<dbReference type="SMART" id="SM00825">
    <property type="entry name" value="PKS_KS"/>
    <property type="match status" value="1"/>
</dbReference>
<dbReference type="InterPro" id="IPR016035">
    <property type="entry name" value="Acyl_Trfase/lysoPLipase"/>
</dbReference>
<dbReference type="SUPFAM" id="SSF53474">
    <property type="entry name" value="alpha/beta-Hydrolases"/>
    <property type="match status" value="1"/>
</dbReference>
<dbReference type="InterPro" id="IPR049551">
    <property type="entry name" value="PKS_DH_C"/>
</dbReference>
<evidence type="ECO:0000256" key="7">
    <source>
        <dbReference type="ARBA" id="ARBA00023268"/>
    </source>
</evidence>
<dbReference type="InterPro" id="IPR020806">
    <property type="entry name" value="PKS_PP-bd"/>
</dbReference>
<dbReference type="Gene3D" id="3.30.70.3290">
    <property type="match status" value="1"/>
</dbReference>
<dbReference type="Gene3D" id="3.40.47.10">
    <property type="match status" value="1"/>
</dbReference>
<evidence type="ECO:0000256" key="3">
    <source>
        <dbReference type="ARBA" id="ARBA00022450"/>
    </source>
</evidence>
<dbReference type="InterPro" id="IPR001031">
    <property type="entry name" value="Thioesterase"/>
</dbReference>
<dbReference type="PROSITE" id="PS50075">
    <property type="entry name" value="CARRIER"/>
    <property type="match status" value="1"/>
</dbReference>
<dbReference type="InterPro" id="IPR016039">
    <property type="entry name" value="Thiolase-like"/>
</dbReference>
<evidence type="ECO:0000259" key="10">
    <source>
        <dbReference type="PROSITE" id="PS50075"/>
    </source>
</evidence>
<dbReference type="Pfam" id="PF02801">
    <property type="entry name" value="Ketoacyl-synt_C"/>
    <property type="match status" value="1"/>
</dbReference>